<sequence length="49" mass="5274">MGKLDCVSSLPTSVPAVILTGDTSLERLREVAASGHLLLRKPDDAERVR</sequence>
<dbReference type="RefSeq" id="WP_159432148.1">
    <property type="nucleotide sequence ID" value="NZ_FMAH01000007.1"/>
</dbReference>
<evidence type="ECO:0000313" key="2">
    <source>
        <dbReference type="Proteomes" id="UP000199435"/>
    </source>
</evidence>
<reference evidence="2" key="1">
    <citation type="submission" date="2016-08" db="EMBL/GenBank/DDBJ databases">
        <authorList>
            <person name="Varghese N."/>
            <person name="Submissions Spin"/>
        </authorList>
    </citation>
    <scope>NUCLEOTIDE SEQUENCE [LARGE SCALE GENOMIC DNA]</scope>
    <source>
        <strain evidence="2">HAMBI 2971</strain>
    </source>
</reference>
<name>A0A1C3UYV7_9HYPH</name>
<evidence type="ECO:0008006" key="3">
    <source>
        <dbReference type="Google" id="ProtNLM"/>
    </source>
</evidence>
<dbReference type="AlphaFoldDB" id="A0A1C3UYV7"/>
<dbReference type="OrthoDB" id="9764438at2"/>
<keyword evidence="2" id="KW-1185">Reference proteome</keyword>
<proteinExistence type="predicted"/>
<organism evidence="1 2">
    <name type="scientific">Rhizobium miluonense</name>
    <dbReference type="NCBI Taxonomy" id="411945"/>
    <lineage>
        <taxon>Bacteria</taxon>
        <taxon>Pseudomonadati</taxon>
        <taxon>Pseudomonadota</taxon>
        <taxon>Alphaproteobacteria</taxon>
        <taxon>Hyphomicrobiales</taxon>
        <taxon>Rhizobiaceae</taxon>
        <taxon>Rhizobium/Agrobacterium group</taxon>
        <taxon>Rhizobium</taxon>
    </lineage>
</organism>
<gene>
    <name evidence="1" type="ORF">GA0061102_100723</name>
</gene>
<accession>A0A1C3UYV7</accession>
<protein>
    <recommendedName>
        <fullName evidence="3">Response regulatory domain-containing protein</fullName>
    </recommendedName>
</protein>
<dbReference type="EMBL" id="FMAH01000007">
    <property type="protein sequence ID" value="SCB20683.1"/>
    <property type="molecule type" value="Genomic_DNA"/>
</dbReference>
<evidence type="ECO:0000313" key="1">
    <source>
        <dbReference type="EMBL" id="SCB20683.1"/>
    </source>
</evidence>
<dbReference type="Proteomes" id="UP000199435">
    <property type="component" value="Unassembled WGS sequence"/>
</dbReference>
<dbReference type="STRING" id="411945.GA0061102_100723"/>